<accession>A0A1X0N2N8</accession>
<dbReference type="Pfam" id="PF07867">
    <property type="entry name" value="DUF1654"/>
    <property type="match status" value="1"/>
</dbReference>
<evidence type="ECO:0008006" key="3">
    <source>
        <dbReference type="Google" id="ProtNLM"/>
    </source>
</evidence>
<comment type="caution">
    <text evidence="1">The sequence shown here is derived from an EMBL/GenBank/DDBJ whole genome shotgun (WGS) entry which is preliminary data.</text>
</comment>
<name>A0A1X0N2N8_9PSED</name>
<dbReference type="STRING" id="1958950.BZK31_18135"/>
<sequence length="83" mass="9676">MANGLDSTVRAPCSYEQIGRRIQRMVAAPQVQKVQSVTVTRRDDEPCELWDIVLQEIEETEGIQVRRREDGSVWIGWQRYIDN</sequence>
<reference evidence="2" key="1">
    <citation type="submission" date="2017-02" db="EMBL/GenBank/DDBJ databases">
        <title>Pseudomonas floridae sp. nov., a novel pathogenic bacterial species isolated from tomato.</title>
        <authorList>
            <person name="Timilsina S."/>
            <person name="Vallad G.E."/>
            <person name="Jones J.B."/>
        </authorList>
    </citation>
    <scope>NUCLEOTIDE SEQUENCE [LARGE SCALE GENOMIC DNA]</scope>
    <source>
        <strain evidence="2">GEV388</strain>
    </source>
</reference>
<organism evidence="1 2">
    <name type="scientific">Pseudomonas floridensis</name>
    <dbReference type="NCBI Taxonomy" id="1958950"/>
    <lineage>
        <taxon>Bacteria</taxon>
        <taxon>Pseudomonadati</taxon>
        <taxon>Pseudomonadota</taxon>
        <taxon>Gammaproteobacteria</taxon>
        <taxon>Pseudomonadales</taxon>
        <taxon>Pseudomonadaceae</taxon>
        <taxon>Pseudomonas</taxon>
    </lineage>
</organism>
<dbReference type="OrthoDB" id="6904615at2"/>
<keyword evidence="2" id="KW-1185">Reference proteome</keyword>
<evidence type="ECO:0000313" key="2">
    <source>
        <dbReference type="Proteomes" id="UP000192815"/>
    </source>
</evidence>
<proteinExistence type="predicted"/>
<evidence type="ECO:0000313" key="1">
    <source>
        <dbReference type="EMBL" id="ORC57759.1"/>
    </source>
</evidence>
<protein>
    <recommendedName>
        <fullName evidence="3">DUF1654 domain-containing protein</fullName>
    </recommendedName>
</protein>
<dbReference type="Proteomes" id="UP000192815">
    <property type="component" value="Unassembled WGS sequence"/>
</dbReference>
<dbReference type="AlphaFoldDB" id="A0A1X0N2N8"/>
<dbReference type="EMBL" id="MUIO01000074">
    <property type="protein sequence ID" value="ORC57759.1"/>
    <property type="molecule type" value="Genomic_DNA"/>
</dbReference>
<dbReference type="RefSeq" id="WP_083184310.1">
    <property type="nucleotide sequence ID" value="NZ_CBCRZR010000019.1"/>
</dbReference>
<dbReference type="InterPro" id="IPR012449">
    <property type="entry name" value="Phage_F116_Orf28"/>
</dbReference>
<gene>
    <name evidence="1" type="ORF">BZK31_18135</name>
</gene>